<comment type="caution">
    <text evidence="1">The sequence shown here is derived from an EMBL/GenBank/DDBJ whole genome shotgun (WGS) entry which is preliminary data.</text>
</comment>
<evidence type="ECO:0000313" key="2">
    <source>
        <dbReference type="Proteomes" id="UP000606786"/>
    </source>
</evidence>
<reference evidence="1" key="1">
    <citation type="submission" date="2020-11" db="EMBL/GenBank/DDBJ databases">
        <authorList>
            <person name="Whitehead M."/>
        </authorList>
    </citation>
    <scope>NUCLEOTIDE SEQUENCE</scope>
    <source>
        <strain evidence="1">EGII</strain>
    </source>
</reference>
<accession>A0A811UCB3</accession>
<evidence type="ECO:0000313" key="1">
    <source>
        <dbReference type="EMBL" id="CAD6996892.1"/>
    </source>
</evidence>
<sequence>MRKSTCKTYSLMLKPALIARISSYPSFCMENDLESFETSILRKIYVPKRKRRKTRRLDGHVRPLDVSFAWLKMPHTAFDHTTDVIASSVPISTF</sequence>
<protein>
    <submittedName>
        <fullName evidence="1">(Mediterranean fruit fly) hypothetical protein</fullName>
    </submittedName>
</protein>
<name>A0A811UCB3_CERCA</name>
<dbReference type="Proteomes" id="UP000606786">
    <property type="component" value="Unassembled WGS sequence"/>
</dbReference>
<gene>
    <name evidence="1" type="ORF">CCAP1982_LOCUS5565</name>
</gene>
<keyword evidence="2" id="KW-1185">Reference proteome</keyword>
<dbReference type="AlphaFoldDB" id="A0A811UCB3"/>
<dbReference type="EMBL" id="CAJHJT010000012">
    <property type="protein sequence ID" value="CAD6996892.1"/>
    <property type="molecule type" value="Genomic_DNA"/>
</dbReference>
<organism evidence="1 2">
    <name type="scientific">Ceratitis capitata</name>
    <name type="common">Mediterranean fruit fly</name>
    <name type="synonym">Tephritis capitata</name>
    <dbReference type="NCBI Taxonomy" id="7213"/>
    <lineage>
        <taxon>Eukaryota</taxon>
        <taxon>Metazoa</taxon>
        <taxon>Ecdysozoa</taxon>
        <taxon>Arthropoda</taxon>
        <taxon>Hexapoda</taxon>
        <taxon>Insecta</taxon>
        <taxon>Pterygota</taxon>
        <taxon>Neoptera</taxon>
        <taxon>Endopterygota</taxon>
        <taxon>Diptera</taxon>
        <taxon>Brachycera</taxon>
        <taxon>Muscomorpha</taxon>
        <taxon>Tephritoidea</taxon>
        <taxon>Tephritidae</taxon>
        <taxon>Ceratitis</taxon>
        <taxon>Ceratitis</taxon>
    </lineage>
</organism>
<proteinExistence type="predicted"/>